<dbReference type="PROSITE" id="PS50297">
    <property type="entry name" value="ANK_REP_REGION"/>
    <property type="match status" value="1"/>
</dbReference>
<dbReference type="PANTHER" id="PTHR24198">
    <property type="entry name" value="ANKYRIN REPEAT AND PROTEIN KINASE DOMAIN-CONTAINING PROTEIN"/>
    <property type="match status" value="1"/>
</dbReference>
<evidence type="ECO:0000256" key="4">
    <source>
        <dbReference type="SAM" id="MobiDB-lite"/>
    </source>
</evidence>
<dbReference type="SUPFAM" id="SSF52540">
    <property type="entry name" value="P-loop containing nucleoside triphosphate hydrolases"/>
    <property type="match status" value="1"/>
</dbReference>
<evidence type="ECO:0000313" key="7">
    <source>
        <dbReference type="Proteomes" id="UP001430848"/>
    </source>
</evidence>
<dbReference type="Gene3D" id="1.25.40.20">
    <property type="entry name" value="Ankyrin repeat-containing domain"/>
    <property type="match status" value="1"/>
</dbReference>
<dbReference type="PROSITE" id="PS50088">
    <property type="entry name" value="ANK_REPEAT"/>
    <property type="match status" value="1"/>
</dbReference>
<name>A0ABR1NUE5_DIAER</name>
<dbReference type="PANTHER" id="PTHR24198:SF165">
    <property type="entry name" value="ANKYRIN REPEAT-CONTAINING PROTEIN-RELATED"/>
    <property type="match status" value="1"/>
</dbReference>
<dbReference type="InterPro" id="IPR036770">
    <property type="entry name" value="Ankyrin_rpt-contain_sf"/>
</dbReference>
<feature type="region of interest" description="Disordered" evidence="4">
    <location>
        <begin position="1"/>
        <end position="79"/>
    </location>
</feature>
<dbReference type="SMART" id="SM00248">
    <property type="entry name" value="ANK"/>
    <property type="match status" value="9"/>
</dbReference>
<protein>
    <recommendedName>
        <fullName evidence="5">Nephrocystin 3-like N-terminal domain-containing protein</fullName>
    </recommendedName>
</protein>
<keyword evidence="1" id="KW-0677">Repeat</keyword>
<organism evidence="6 7">
    <name type="scientific">Diaporthe eres</name>
    <name type="common">Phomopsis oblonga</name>
    <dbReference type="NCBI Taxonomy" id="83184"/>
    <lineage>
        <taxon>Eukaryota</taxon>
        <taxon>Fungi</taxon>
        <taxon>Dikarya</taxon>
        <taxon>Ascomycota</taxon>
        <taxon>Pezizomycotina</taxon>
        <taxon>Sordariomycetes</taxon>
        <taxon>Sordariomycetidae</taxon>
        <taxon>Diaporthales</taxon>
        <taxon>Diaporthaceae</taxon>
        <taxon>Diaporthe</taxon>
        <taxon>Diaporthe eres species complex</taxon>
    </lineage>
</organism>
<feature type="compositionally biased region" description="Polar residues" evidence="4">
    <location>
        <begin position="34"/>
        <end position="49"/>
    </location>
</feature>
<dbReference type="InterPro" id="IPR002110">
    <property type="entry name" value="Ankyrin_rpt"/>
</dbReference>
<evidence type="ECO:0000256" key="3">
    <source>
        <dbReference type="PROSITE-ProRule" id="PRU00023"/>
    </source>
</evidence>
<keyword evidence="7" id="KW-1185">Reference proteome</keyword>
<reference evidence="6 7" key="1">
    <citation type="submission" date="2024-02" db="EMBL/GenBank/DDBJ databases">
        <title>De novo assembly and annotation of 12 fungi associated with fruit tree decline syndrome in Ontario, Canada.</title>
        <authorList>
            <person name="Sulman M."/>
            <person name="Ellouze W."/>
            <person name="Ilyukhin E."/>
        </authorList>
    </citation>
    <scope>NUCLEOTIDE SEQUENCE [LARGE SCALE GENOMIC DNA]</scope>
    <source>
        <strain evidence="6 7">M169</strain>
    </source>
</reference>
<dbReference type="Pfam" id="PF24883">
    <property type="entry name" value="NPHP3_N"/>
    <property type="match status" value="1"/>
</dbReference>
<feature type="compositionally biased region" description="Basic and acidic residues" evidence="4">
    <location>
        <begin position="56"/>
        <end position="68"/>
    </location>
</feature>
<comment type="caution">
    <text evidence="6">The sequence shown here is derived from an EMBL/GenBank/DDBJ whole genome shotgun (WGS) entry which is preliminary data.</text>
</comment>
<evidence type="ECO:0000259" key="5">
    <source>
        <dbReference type="Pfam" id="PF24883"/>
    </source>
</evidence>
<dbReference type="Pfam" id="PF12796">
    <property type="entry name" value="Ank_2"/>
    <property type="match status" value="3"/>
</dbReference>
<dbReference type="InterPro" id="IPR056884">
    <property type="entry name" value="NPHP3-like_N"/>
</dbReference>
<dbReference type="Pfam" id="PF00023">
    <property type="entry name" value="Ank"/>
    <property type="match status" value="1"/>
</dbReference>
<gene>
    <name evidence="6" type="ORF">SLS63_011354</name>
</gene>
<dbReference type="SUPFAM" id="SSF48403">
    <property type="entry name" value="Ankyrin repeat"/>
    <property type="match status" value="1"/>
</dbReference>
<dbReference type="EMBL" id="JAKNSF020000106">
    <property type="protein sequence ID" value="KAK7715678.1"/>
    <property type="molecule type" value="Genomic_DNA"/>
</dbReference>
<dbReference type="InterPro" id="IPR027417">
    <property type="entry name" value="P-loop_NTPase"/>
</dbReference>
<dbReference type="Proteomes" id="UP001430848">
    <property type="component" value="Unassembled WGS sequence"/>
</dbReference>
<evidence type="ECO:0000256" key="2">
    <source>
        <dbReference type="ARBA" id="ARBA00023043"/>
    </source>
</evidence>
<dbReference type="Gene3D" id="3.40.50.300">
    <property type="entry name" value="P-loop containing nucleotide triphosphate hydrolases"/>
    <property type="match status" value="1"/>
</dbReference>
<feature type="domain" description="Nephrocystin 3-like N-terminal" evidence="5">
    <location>
        <begin position="262"/>
        <end position="423"/>
    </location>
</feature>
<feature type="compositionally biased region" description="Basic and acidic residues" evidence="4">
    <location>
        <begin position="1"/>
        <end position="26"/>
    </location>
</feature>
<evidence type="ECO:0000313" key="6">
    <source>
        <dbReference type="EMBL" id="KAK7715678.1"/>
    </source>
</evidence>
<feature type="repeat" description="ANK" evidence="3">
    <location>
        <begin position="1095"/>
        <end position="1128"/>
    </location>
</feature>
<evidence type="ECO:0000256" key="1">
    <source>
        <dbReference type="ARBA" id="ARBA00022737"/>
    </source>
</evidence>
<proteinExistence type="predicted"/>
<accession>A0ABR1NUE5</accession>
<sequence>MEDHKTQEHKKVDSDSIHEDDQDASHKDRHPLHSATSAQQVDSTESPGTPNGADARGSKPDTTRHAEHTLMLSRSPDAKVSGTAYDEAWSRLSEDERANLSNEASIKTLFEELDETDQQHQSTSWLKRGKMAAGLQYVSNICNYINLVASWIPLPELGAVLGLFKGIVAEESRIKRLLETFHSEIPGIITNFNGHADRLSNMMEAETLVTVKKILDQQTEEFGAPFHTIVTYSYGLLVNDNLYKQHHIGTHNVDEGDISDEACRWIISEDNFEDWAYGPHGVLTMYGVVGCGKTVMAAFVTKYLREEARAPVLAYHCTQQEDDEFRYILCSLTYQLLQAKTELKEKFKDWSENRQATTLDKPSNKPAVLAEFLCSSLQDSKEQVFIVLDGLDECDEDARSDVLALFRNLISNGALVKVFVSSRQRDDILQTLTSSETTEDEPVTEPVHPIPLFHIDMNPTEERDHILAKHLGDKPLRQIKDSKVRERAIDQLAKRAGGSAIWLQMAMASLAGAKNESRIEKCLEFLETDPKLVEMYEQLFKDADSATCNDREILERALETLAVARRPMTIDELARAAHLDDGESAESLVLLNEVAEEIDFLSLIRPFVATVESSVDGKGLAVRLVHQSLLELLLTARPSEWDEMAATKEHKRVTDKEKEKRKRKLNEQLMGRCVKYLLLGDLEDTPSDGDADRVPDTAAGDEEPWDGFGFDEMFAEPVAQMRTQTRAQISHLHFYEYAASHWVSHFAACESDVADDLREKAMTLLDVTGSGCTDWVSFVRTENEAEGELFPISSEPATLAAHFGLEETLAGILAGPGTVSQQAKDEALFWASRGGRERIVRLLLENDADANQHHLADGHTALISAAHHGHLGCVQTLLADPRTDLNAQSNRSRTALMLGASSGHEKICAALVQHEDCRPDDTDWKRMTALFYAVGVENVPIIKALTRLPGVNVNHQDNAGRTALCRSAETGTTASLKQLVDTEGVDVNLPDNEGRSPLMWAAFRRNAASVDALLQHAEIDKAAFQLKDRKNAIHFACEGGAHEALMCLLKHDCPGIDDPDVDGWTPLMWSVQNGPGCASTLLATGRVEVDRRDDEGKTALSLAVQWGHSVEVIRVLLHYGADPETMDNNGLTPLNVAMKRGLPVDFRMADELSSWINKKRSEHDPVVQDT</sequence>
<keyword evidence="2 3" id="KW-0040">ANK repeat</keyword>